<dbReference type="GO" id="GO:0005791">
    <property type="term" value="C:rough endoplasmic reticulum"/>
    <property type="evidence" value="ECO:0007669"/>
    <property type="project" value="TreeGrafter"/>
</dbReference>
<dbReference type="GO" id="GO:0035821">
    <property type="term" value="P:modulation of process of another organism"/>
    <property type="evidence" value="ECO:0007669"/>
    <property type="project" value="UniProtKB-ARBA"/>
</dbReference>
<dbReference type="Proteomes" id="UP000694406">
    <property type="component" value="Unplaced"/>
</dbReference>
<proteinExistence type="inferred from homology"/>
<evidence type="ECO:0000313" key="9">
    <source>
        <dbReference type="Proteomes" id="UP000694406"/>
    </source>
</evidence>
<dbReference type="InterPro" id="IPR009003">
    <property type="entry name" value="Peptidase_S1_PA"/>
</dbReference>
<evidence type="ECO:0000256" key="6">
    <source>
        <dbReference type="RuleBase" id="RU363034"/>
    </source>
</evidence>
<dbReference type="GO" id="GO:0031638">
    <property type="term" value="P:zymogen activation"/>
    <property type="evidence" value="ECO:0007669"/>
    <property type="project" value="TreeGrafter"/>
</dbReference>
<comment type="similarity">
    <text evidence="1">Belongs to the peptidase S1 family. Snake venom subfamily.</text>
</comment>
<reference evidence="8" key="2">
    <citation type="submission" date="2025-09" db="UniProtKB">
        <authorList>
            <consortium name="Ensembl"/>
        </authorList>
    </citation>
    <scope>IDENTIFICATION</scope>
</reference>
<dbReference type="GO" id="GO:0007596">
    <property type="term" value="P:blood coagulation"/>
    <property type="evidence" value="ECO:0007669"/>
    <property type="project" value="TreeGrafter"/>
</dbReference>
<dbReference type="SMART" id="SM00020">
    <property type="entry name" value="Tryp_SPc"/>
    <property type="match status" value="1"/>
</dbReference>
<evidence type="ECO:0000313" key="8">
    <source>
        <dbReference type="Ensembl" id="ENSLLTP00000010353.1"/>
    </source>
</evidence>
<evidence type="ECO:0000259" key="7">
    <source>
        <dbReference type="PROSITE" id="PS50240"/>
    </source>
</evidence>
<dbReference type="GO" id="GO:0004252">
    <property type="term" value="F:serine-type endopeptidase activity"/>
    <property type="evidence" value="ECO:0007669"/>
    <property type="project" value="InterPro"/>
</dbReference>
<sequence>LQDRQITWEYCNITRCHPQSWTMSPVNSKPSSATSSVPVCGLHYTKVISSHSHIVGGMVALLGAHPYLAALYIEEQFCGGSLIDSCWILTAAHCLEFRPDVCRISVVLGQIFYNKSTEGTVKFQVQKYQLFGPISPALVQLEEKSLGHCIGSSNSISPLCLPGSLETDDNNGHSDKFSIYLQEADVPIIPHEQCHSPEEHGSQITQHMLCAGYLEGRIDACQGDSGGPLVCEGVCEEQGKVYSNVTHYLSWIQSNMH</sequence>
<evidence type="ECO:0000256" key="3">
    <source>
        <dbReference type="ARBA" id="ARBA00022801"/>
    </source>
</evidence>
<dbReference type="InterPro" id="IPR001314">
    <property type="entry name" value="Peptidase_S1A"/>
</dbReference>
<dbReference type="PANTHER" id="PTHR24264">
    <property type="entry name" value="TRYPSIN-RELATED"/>
    <property type="match status" value="1"/>
</dbReference>
<protein>
    <recommendedName>
        <fullName evidence="7">Peptidase S1 domain-containing protein</fullName>
    </recommendedName>
</protein>
<evidence type="ECO:0000256" key="5">
    <source>
        <dbReference type="ARBA" id="ARBA00023157"/>
    </source>
</evidence>
<feature type="domain" description="Peptidase S1" evidence="7">
    <location>
        <begin position="54"/>
        <end position="257"/>
    </location>
</feature>
<dbReference type="InterPro" id="IPR050127">
    <property type="entry name" value="Serine_Proteases_S1"/>
</dbReference>
<accession>A0A8C5WSE8</accession>
<keyword evidence="3 6" id="KW-0378">Hydrolase</keyword>
<dbReference type="GeneTree" id="ENSGT00940000161657"/>
<dbReference type="PROSITE" id="PS00134">
    <property type="entry name" value="TRYPSIN_HIS"/>
    <property type="match status" value="1"/>
</dbReference>
<dbReference type="GO" id="GO:0005615">
    <property type="term" value="C:extracellular space"/>
    <property type="evidence" value="ECO:0007669"/>
    <property type="project" value="TreeGrafter"/>
</dbReference>
<dbReference type="InterPro" id="IPR033116">
    <property type="entry name" value="TRYPSIN_SER"/>
</dbReference>
<dbReference type="Ensembl" id="ENSLLTT00000010735.1">
    <property type="protein sequence ID" value="ENSLLTP00000010353.1"/>
    <property type="gene ID" value="ENSLLTG00000007903.1"/>
</dbReference>
<evidence type="ECO:0000256" key="2">
    <source>
        <dbReference type="ARBA" id="ARBA00022670"/>
    </source>
</evidence>
<dbReference type="SUPFAM" id="SSF50494">
    <property type="entry name" value="Trypsin-like serine proteases"/>
    <property type="match status" value="1"/>
</dbReference>
<dbReference type="CDD" id="cd00190">
    <property type="entry name" value="Tryp_SPc"/>
    <property type="match status" value="1"/>
</dbReference>
<name>A0A8C5WSE8_LATLA</name>
<keyword evidence="2 6" id="KW-0645">Protease</keyword>
<evidence type="ECO:0000256" key="4">
    <source>
        <dbReference type="ARBA" id="ARBA00022825"/>
    </source>
</evidence>
<dbReference type="Gene3D" id="2.40.10.10">
    <property type="entry name" value="Trypsin-like serine proteases"/>
    <property type="match status" value="1"/>
</dbReference>
<keyword evidence="5" id="KW-1015">Disulfide bond</keyword>
<dbReference type="AlphaFoldDB" id="A0A8C5WSE8"/>
<dbReference type="PRINTS" id="PR00722">
    <property type="entry name" value="CHYMOTRYPSIN"/>
</dbReference>
<dbReference type="InterPro" id="IPR043504">
    <property type="entry name" value="Peptidase_S1_PA_chymotrypsin"/>
</dbReference>
<keyword evidence="4 6" id="KW-0720">Serine protease</keyword>
<dbReference type="InterPro" id="IPR001254">
    <property type="entry name" value="Trypsin_dom"/>
</dbReference>
<evidence type="ECO:0000256" key="1">
    <source>
        <dbReference type="ARBA" id="ARBA00009228"/>
    </source>
</evidence>
<dbReference type="InterPro" id="IPR018114">
    <property type="entry name" value="TRYPSIN_HIS"/>
</dbReference>
<dbReference type="PROSITE" id="PS50240">
    <property type="entry name" value="TRYPSIN_DOM"/>
    <property type="match status" value="1"/>
</dbReference>
<organism evidence="8 9">
    <name type="scientific">Laticauda laticaudata</name>
    <name type="common">Blue-ringed sea krait</name>
    <name type="synonym">Blue-lipped sea krait</name>
    <dbReference type="NCBI Taxonomy" id="8630"/>
    <lineage>
        <taxon>Eukaryota</taxon>
        <taxon>Metazoa</taxon>
        <taxon>Chordata</taxon>
        <taxon>Craniata</taxon>
        <taxon>Vertebrata</taxon>
        <taxon>Euteleostomi</taxon>
        <taxon>Lepidosauria</taxon>
        <taxon>Squamata</taxon>
        <taxon>Bifurcata</taxon>
        <taxon>Unidentata</taxon>
        <taxon>Episquamata</taxon>
        <taxon>Toxicofera</taxon>
        <taxon>Serpentes</taxon>
        <taxon>Colubroidea</taxon>
        <taxon>Elapidae</taxon>
        <taxon>Laticaudinae</taxon>
        <taxon>Laticauda</taxon>
    </lineage>
</organism>
<reference evidence="8" key="1">
    <citation type="submission" date="2025-08" db="UniProtKB">
        <authorList>
            <consortium name="Ensembl"/>
        </authorList>
    </citation>
    <scope>IDENTIFICATION</scope>
</reference>
<keyword evidence="9" id="KW-1185">Reference proteome</keyword>
<dbReference type="PROSITE" id="PS00135">
    <property type="entry name" value="TRYPSIN_SER"/>
    <property type="match status" value="1"/>
</dbReference>
<dbReference type="Pfam" id="PF00089">
    <property type="entry name" value="Trypsin"/>
    <property type="match status" value="1"/>
</dbReference>
<dbReference type="PANTHER" id="PTHR24264:SF46">
    <property type="entry name" value="COAGULATION FACTOR XII"/>
    <property type="match status" value="1"/>
</dbReference>